<dbReference type="PANTHER" id="PTHR10408">
    <property type="entry name" value="STEROL O-ACYLTRANSFERASE"/>
    <property type="match status" value="1"/>
</dbReference>
<dbReference type="AlphaFoldDB" id="A0A9W7EHM9"/>
<evidence type="ECO:0000256" key="5">
    <source>
        <dbReference type="ARBA" id="ARBA00022824"/>
    </source>
</evidence>
<dbReference type="GO" id="GO:0019432">
    <property type="term" value="P:triglyceride biosynthetic process"/>
    <property type="evidence" value="ECO:0007669"/>
    <property type="project" value="TreeGrafter"/>
</dbReference>
<keyword evidence="5" id="KW-0256">Endoplasmic reticulum</keyword>
<dbReference type="InterPro" id="IPR014371">
    <property type="entry name" value="Oat_ACAT_DAG_ARE"/>
</dbReference>
<evidence type="ECO:0000256" key="7">
    <source>
        <dbReference type="SAM" id="Phobius"/>
    </source>
</evidence>
<keyword evidence="7" id="KW-0812">Transmembrane</keyword>
<reference evidence="9" key="1">
    <citation type="journal article" date="2023" name="Commun. Biol.">
        <title>Genome analysis of Parmales, the sister group of diatoms, reveals the evolutionary specialization of diatoms from phago-mixotrophs to photoautotrophs.</title>
        <authorList>
            <person name="Ban H."/>
            <person name="Sato S."/>
            <person name="Yoshikawa S."/>
            <person name="Yamada K."/>
            <person name="Nakamura Y."/>
            <person name="Ichinomiya M."/>
            <person name="Sato N."/>
            <person name="Blanc-Mathieu R."/>
            <person name="Endo H."/>
            <person name="Kuwata A."/>
            <person name="Ogata H."/>
        </authorList>
    </citation>
    <scope>NUCLEOTIDE SEQUENCE [LARGE SCALE GENOMIC DNA]</scope>
</reference>
<evidence type="ECO:0000256" key="2">
    <source>
        <dbReference type="ARBA" id="ARBA00005189"/>
    </source>
</evidence>
<organism evidence="8 9">
    <name type="scientific">Triparma laevis f. inornata</name>
    <dbReference type="NCBI Taxonomy" id="1714386"/>
    <lineage>
        <taxon>Eukaryota</taxon>
        <taxon>Sar</taxon>
        <taxon>Stramenopiles</taxon>
        <taxon>Ochrophyta</taxon>
        <taxon>Bolidophyceae</taxon>
        <taxon>Parmales</taxon>
        <taxon>Triparmaceae</taxon>
        <taxon>Triparma</taxon>
    </lineage>
</organism>
<evidence type="ECO:0000256" key="1">
    <source>
        <dbReference type="ARBA" id="ARBA00004477"/>
    </source>
</evidence>
<comment type="caution">
    <text evidence="8">The sequence shown here is derived from an EMBL/GenBank/DDBJ whole genome shotgun (WGS) entry which is preliminary data.</text>
</comment>
<dbReference type="PANTHER" id="PTHR10408:SF7">
    <property type="entry name" value="DIACYLGLYCEROL O-ACYLTRANSFERASE 1"/>
    <property type="match status" value="1"/>
</dbReference>
<evidence type="ECO:0000256" key="6">
    <source>
        <dbReference type="ARBA" id="ARBA00023315"/>
    </source>
</evidence>
<dbReference type="GO" id="GO:0004144">
    <property type="term" value="F:diacylglycerol O-acyltransferase activity"/>
    <property type="evidence" value="ECO:0007669"/>
    <property type="project" value="UniProtKB-EC"/>
</dbReference>
<name>A0A9W7EHM9_9STRA</name>
<evidence type="ECO:0000256" key="3">
    <source>
        <dbReference type="ARBA" id="ARBA00013244"/>
    </source>
</evidence>
<feature type="transmembrane region" description="Helical" evidence="7">
    <location>
        <begin position="172"/>
        <end position="191"/>
    </location>
</feature>
<evidence type="ECO:0000313" key="9">
    <source>
        <dbReference type="Proteomes" id="UP001162640"/>
    </source>
</evidence>
<dbReference type="EMBL" id="BLQM01000247">
    <property type="protein sequence ID" value="GMH78275.1"/>
    <property type="molecule type" value="Genomic_DNA"/>
</dbReference>
<feature type="transmembrane region" description="Helical" evidence="7">
    <location>
        <begin position="129"/>
        <end position="146"/>
    </location>
</feature>
<keyword evidence="6" id="KW-0012">Acyltransferase</keyword>
<sequence>MQNIVPLFRFSTTTRSEKDSWMSYITEGCASFTSPPQKEVPKGTLAPIYFGGQISPSMNLYAKVSEKPKAAHSKSKSLTGFQPSRPMHRNARVSFLSEGNHPITPNTLLLLVSTNTLAPGGGNQNYRGLLNLAAIILVVSNFRLIYDTMKKHGILITIPSKTEFLAAPLQDFPAHTGTLMLNVFVVLAFLIEKVRSCEKRSDELGIR</sequence>
<protein>
    <recommendedName>
        <fullName evidence="3">diacylglycerol O-acyltransferase</fullName>
        <ecNumber evidence="3">2.3.1.20</ecNumber>
    </recommendedName>
</protein>
<accession>A0A9W7EHM9</accession>
<comment type="subcellular location">
    <subcellularLocation>
        <location evidence="1">Endoplasmic reticulum membrane</location>
        <topology evidence="1">Multi-pass membrane protein</topology>
    </subcellularLocation>
</comment>
<gene>
    <name evidence="8" type="ORF">TL16_g07737</name>
</gene>
<dbReference type="Proteomes" id="UP001162640">
    <property type="component" value="Unassembled WGS sequence"/>
</dbReference>
<proteinExistence type="predicted"/>
<evidence type="ECO:0000256" key="4">
    <source>
        <dbReference type="ARBA" id="ARBA00022679"/>
    </source>
</evidence>
<comment type="pathway">
    <text evidence="2">Lipid metabolism.</text>
</comment>
<dbReference type="EC" id="2.3.1.20" evidence="3"/>
<dbReference type="GO" id="GO:0005789">
    <property type="term" value="C:endoplasmic reticulum membrane"/>
    <property type="evidence" value="ECO:0007669"/>
    <property type="project" value="UniProtKB-SubCell"/>
</dbReference>
<keyword evidence="7" id="KW-0472">Membrane</keyword>
<evidence type="ECO:0000313" key="8">
    <source>
        <dbReference type="EMBL" id="GMH78275.1"/>
    </source>
</evidence>
<keyword evidence="7" id="KW-1133">Transmembrane helix</keyword>
<keyword evidence="4" id="KW-0808">Transferase</keyword>